<protein>
    <recommendedName>
        <fullName evidence="3">Retrotransposon gag domain-containing protein</fullName>
    </recommendedName>
</protein>
<feature type="compositionally biased region" description="Polar residues" evidence="1">
    <location>
        <begin position="27"/>
        <end position="45"/>
    </location>
</feature>
<dbReference type="Pfam" id="PF03732">
    <property type="entry name" value="Retrotrans_gag"/>
    <property type="match status" value="1"/>
</dbReference>
<evidence type="ECO:0000313" key="5">
    <source>
        <dbReference type="Proteomes" id="UP000323000"/>
    </source>
</evidence>
<dbReference type="OrthoDB" id="2013610at2759"/>
<dbReference type="EMBL" id="VAHF01000004">
    <property type="protein sequence ID" value="TXG63603.1"/>
    <property type="molecule type" value="Genomic_DNA"/>
</dbReference>
<keyword evidence="5" id="KW-1185">Reference proteome</keyword>
<feature type="domain" description="Retrotransposon gag" evidence="3">
    <location>
        <begin position="146"/>
        <end position="222"/>
    </location>
</feature>
<feature type="region of interest" description="Disordered" evidence="1">
    <location>
        <begin position="27"/>
        <end position="102"/>
    </location>
</feature>
<evidence type="ECO:0000256" key="2">
    <source>
        <dbReference type="SAM" id="SignalP"/>
    </source>
</evidence>
<keyword evidence="2" id="KW-0732">Signal</keyword>
<comment type="caution">
    <text evidence="4">The sequence shown here is derived from an EMBL/GenBank/DDBJ whole genome shotgun (WGS) entry which is preliminary data.</text>
</comment>
<name>A0A5C7I263_9ROSI</name>
<feature type="compositionally biased region" description="Basic and acidic residues" evidence="1">
    <location>
        <begin position="67"/>
        <end position="89"/>
    </location>
</feature>
<sequence>MTSLFSYSFALSLMDILLLSVEARELTTSAPSPTRELTTSASSPTCKKETSIKGIERSLNDLLGHSSRNEGDGDRASRSGGNGDRERGSKSQSMPPVRQKEDYPNFSRLTKMKFSRFTGEKPIAWLNRVEQYFSNQQTPDNQKVPLAAFHLEGEANQWWQWLQKIYVEENQPVTWQVFQMELLARFGPTEYEDFDEALSHVVQKATLREYQTEFERLPNRVKSWP</sequence>
<dbReference type="InterPro" id="IPR005162">
    <property type="entry name" value="Retrotrans_gag_dom"/>
</dbReference>
<evidence type="ECO:0000256" key="1">
    <source>
        <dbReference type="SAM" id="MobiDB-lite"/>
    </source>
</evidence>
<dbReference type="AlphaFoldDB" id="A0A5C7I263"/>
<evidence type="ECO:0000259" key="3">
    <source>
        <dbReference type="Pfam" id="PF03732"/>
    </source>
</evidence>
<reference evidence="5" key="1">
    <citation type="journal article" date="2019" name="Gigascience">
        <title>De novo genome assembly of the endangered Acer yangbiense, a plant species with extremely small populations endemic to Yunnan Province, China.</title>
        <authorList>
            <person name="Yang J."/>
            <person name="Wariss H.M."/>
            <person name="Tao L."/>
            <person name="Zhang R."/>
            <person name="Yun Q."/>
            <person name="Hollingsworth P."/>
            <person name="Dao Z."/>
            <person name="Luo G."/>
            <person name="Guo H."/>
            <person name="Ma Y."/>
            <person name="Sun W."/>
        </authorList>
    </citation>
    <scope>NUCLEOTIDE SEQUENCE [LARGE SCALE GENOMIC DNA]</scope>
    <source>
        <strain evidence="5">cv. Malutang</strain>
    </source>
</reference>
<evidence type="ECO:0000313" key="4">
    <source>
        <dbReference type="EMBL" id="TXG63603.1"/>
    </source>
</evidence>
<accession>A0A5C7I263</accession>
<gene>
    <name evidence="4" type="ORF">EZV62_010597</name>
</gene>
<proteinExistence type="predicted"/>
<feature type="chain" id="PRO_5023007707" description="Retrotransposon gag domain-containing protein" evidence="2">
    <location>
        <begin position="24"/>
        <end position="225"/>
    </location>
</feature>
<feature type="compositionally biased region" description="Basic and acidic residues" evidence="1">
    <location>
        <begin position="46"/>
        <end position="59"/>
    </location>
</feature>
<dbReference type="Proteomes" id="UP000323000">
    <property type="component" value="Chromosome 4"/>
</dbReference>
<feature type="signal peptide" evidence="2">
    <location>
        <begin position="1"/>
        <end position="23"/>
    </location>
</feature>
<organism evidence="4 5">
    <name type="scientific">Acer yangbiense</name>
    <dbReference type="NCBI Taxonomy" id="1000413"/>
    <lineage>
        <taxon>Eukaryota</taxon>
        <taxon>Viridiplantae</taxon>
        <taxon>Streptophyta</taxon>
        <taxon>Embryophyta</taxon>
        <taxon>Tracheophyta</taxon>
        <taxon>Spermatophyta</taxon>
        <taxon>Magnoliopsida</taxon>
        <taxon>eudicotyledons</taxon>
        <taxon>Gunneridae</taxon>
        <taxon>Pentapetalae</taxon>
        <taxon>rosids</taxon>
        <taxon>malvids</taxon>
        <taxon>Sapindales</taxon>
        <taxon>Sapindaceae</taxon>
        <taxon>Hippocastanoideae</taxon>
        <taxon>Acereae</taxon>
        <taxon>Acer</taxon>
    </lineage>
</organism>